<protein>
    <submittedName>
        <fullName evidence="3">Uncharacterized protein</fullName>
    </submittedName>
</protein>
<dbReference type="Proteomes" id="UP000019423">
    <property type="component" value="Chromosome"/>
</dbReference>
<sequence length="361" mass="40033">MELSVIHELIGKELAGELTGSEQEILTAWLAQASADERAIYEATRHYWQAPVPTRITPSDTATALQNLLNQLPDTGSELLPAAPEASIIRLQPTQAVPWWRSRVAAAVGTVLAASTLSYGLYHRLTTPAGVPFAYEEQSTPRGATAKVLLADGTVVWLNAESRLWFPKKFSTGERHVYLQGEAYFEVSSNLRQPFVLHIEQEQVRVLGTAFNVKAYPEESTVQTAVVEGKVAFIRPADTPEASDTLYVTANQLGVYAKPTTSMHREVVDSRDYTAWNQGKLVFQETPLDEVARTLTRQYNLPVQLANEQMGKCRLTGRFQNQSLREVVQVLSMTGAFGFELSEERLVLTGPGCSRPVQTRR</sequence>
<dbReference type="Gene3D" id="2.60.120.1440">
    <property type="match status" value="1"/>
</dbReference>
<dbReference type="GO" id="GO:0016989">
    <property type="term" value="F:sigma factor antagonist activity"/>
    <property type="evidence" value="ECO:0007669"/>
    <property type="project" value="TreeGrafter"/>
</dbReference>
<dbReference type="PANTHER" id="PTHR30273">
    <property type="entry name" value="PERIPLASMIC SIGNAL SENSOR AND SIGMA FACTOR ACTIVATOR FECR-RELATED"/>
    <property type="match status" value="1"/>
</dbReference>
<feature type="domain" description="FecR protein" evidence="1">
    <location>
        <begin position="139"/>
        <end position="231"/>
    </location>
</feature>
<dbReference type="PATRIC" id="fig|1227739.3.peg.4443"/>
<gene>
    <name evidence="3" type="ORF">Hsw_4297</name>
</gene>
<dbReference type="Pfam" id="PF04773">
    <property type="entry name" value="FecR"/>
    <property type="match status" value="1"/>
</dbReference>
<organism evidence="3 4">
    <name type="scientific">Hymenobacter swuensis DY53</name>
    <dbReference type="NCBI Taxonomy" id="1227739"/>
    <lineage>
        <taxon>Bacteria</taxon>
        <taxon>Pseudomonadati</taxon>
        <taxon>Bacteroidota</taxon>
        <taxon>Cytophagia</taxon>
        <taxon>Cytophagales</taxon>
        <taxon>Hymenobacteraceae</taxon>
        <taxon>Hymenobacter</taxon>
    </lineage>
</organism>
<dbReference type="RefSeq" id="WP_044003946.1">
    <property type="nucleotide sequence ID" value="NZ_CP007145.1"/>
</dbReference>
<dbReference type="KEGG" id="hsw:Hsw_4297"/>
<evidence type="ECO:0000313" key="4">
    <source>
        <dbReference type="Proteomes" id="UP000019423"/>
    </source>
</evidence>
<accession>W8F792</accession>
<feature type="domain" description="Protein FecR C-terminal" evidence="2">
    <location>
        <begin position="280"/>
        <end position="346"/>
    </location>
</feature>
<evidence type="ECO:0000259" key="2">
    <source>
        <dbReference type="Pfam" id="PF16344"/>
    </source>
</evidence>
<dbReference type="InterPro" id="IPR012373">
    <property type="entry name" value="Ferrdict_sens_TM"/>
</dbReference>
<keyword evidence="4" id="KW-1185">Reference proteome</keyword>
<dbReference type="HOGENOM" id="CLU_050192_2_2_10"/>
<evidence type="ECO:0000313" key="3">
    <source>
        <dbReference type="EMBL" id="AHJ99892.1"/>
    </source>
</evidence>
<proteinExistence type="predicted"/>
<dbReference type="InterPro" id="IPR006860">
    <property type="entry name" value="FecR"/>
</dbReference>
<dbReference type="PIRSF" id="PIRSF018266">
    <property type="entry name" value="FecR"/>
    <property type="match status" value="1"/>
</dbReference>
<evidence type="ECO:0000259" key="1">
    <source>
        <dbReference type="Pfam" id="PF04773"/>
    </source>
</evidence>
<dbReference type="PANTHER" id="PTHR30273:SF2">
    <property type="entry name" value="PROTEIN FECR"/>
    <property type="match status" value="1"/>
</dbReference>
<name>W8F792_9BACT</name>
<dbReference type="Pfam" id="PF16344">
    <property type="entry name" value="FecR_C"/>
    <property type="match status" value="1"/>
</dbReference>
<dbReference type="InterPro" id="IPR032508">
    <property type="entry name" value="FecR_C"/>
</dbReference>
<dbReference type="STRING" id="1227739.Hsw_4297"/>
<dbReference type="OrthoDB" id="1452822at2"/>
<dbReference type="Gene3D" id="3.55.50.30">
    <property type="match status" value="1"/>
</dbReference>
<dbReference type="EMBL" id="CP007145">
    <property type="protein sequence ID" value="AHJ99892.1"/>
    <property type="molecule type" value="Genomic_DNA"/>
</dbReference>
<reference evidence="3 4" key="1">
    <citation type="submission" date="2014-01" db="EMBL/GenBank/DDBJ databases">
        <title>Complete genome sequence of ionizing-radiation resistance bacterium Hymenobacter swuensis DY53.</title>
        <authorList>
            <person name="Jung J.-H."/>
            <person name="Jeong S.-W."/>
            <person name="Joe M.-H."/>
            <person name="Cho y.-j."/>
            <person name="Kim M.-K."/>
            <person name="Lim S.-Y."/>
        </authorList>
    </citation>
    <scope>NUCLEOTIDE SEQUENCE [LARGE SCALE GENOMIC DNA]</scope>
    <source>
        <strain evidence="3 4">DY53</strain>
    </source>
</reference>
<dbReference type="eggNOG" id="COG3712">
    <property type="taxonomic scope" value="Bacteria"/>
</dbReference>
<dbReference type="AlphaFoldDB" id="W8F792"/>